<dbReference type="EMBL" id="JRQD01000002">
    <property type="protein sequence ID" value="KGM07371.1"/>
    <property type="molecule type" value="Genomic_DNA"/>
</dbReference>
<evidence type="ECO:0000256" key="1">
    <source>
        <dbReference type="SAM" id="Coils"/>
    </source>
</evidence>
<protein>
    <recommendedName>
        <fullName evidence="4">TIGR02449 family protein</fullName>
    </recommendedName>
</protein>
<evidence type="ECO:0000313" key="2">
    <source>
        <dbReference type="EMBL" id="KGM07371.1"/>
    </source>
</evidence>
<evidence type="ECO:0008006" key="4">
    <source>
        <dbReference type="Google" id="ProtNLM"/>
    </source>
</evidence>
<dbReference type="NCBIfam" id="TIGR02449">
    <property type="entry name" value="TIGR02449 family protein"/>
    <property type="match status" value="1"/>
</dbReference>
<proteinExistence type="predicted"/>
<keyword evidence="1" id="KW-0175">Coiled coil</keyword>
<organism evidence="2 3">
    <name type="scientific">Methylophaga thiooxydans</name>
    <dbReference type="NCBI Taxonomy" id="392484"/>
    <lineage>
        <taxon>Bacteria</taxon>
        <taxon>Pseudomonadati</taxon>
        <taxon>Pseudomonadota</taxon>
        <taxon>Gammaproteobacteria</taxon>
        <taxon>Thiotrichales</taxon>
        <taxon>Piscirickettsiaceae</taxon>
        <taxon>Methylophaga</taxon>
    </lineage>
</organism>
<evidence type="ECO:0000313" key="3">
    <source>
        <dbReference type="Proteomes" id="UP000029999"/>
    </source>
</evidence>
<dbReference type="Proteomes" id="UP000029999">
    <property type="component" value="Unassembled WGS sequence"/>
</dbReference>
<dbReference type="RefSeq" id="WP_008291271.1">
    <property type="nucleotide sequence ID" value="NZ_JADFAB010000019.1"/>
</dbReference>
<name>A0A0A0BHF3_9GAMM</name>
<reference evidence="2 3" key="1">
    <citation type="submission" date="2014-09" db="EMBL/GenBank/DDBJ databases">
        <authorList>
            <person name="Grob C."/>
            <person name="Taubert M."/>
            <person name="Howat A.M."/>
            <person name="Burns O.J."/>
            <person name="Dixon J.L."/>
            <person name="Chen Y."/>
            <person name="Murrell J.C."/>
        </authorList>
    </citation>
    <scope>NUCLEOTIDE SEQUENCE [LARGE SCALE GENOMIC DNA]</scope>
    <source>
        <strain evidence="2">L4</strain>
    </source>
</reference>
<feature type="coiled-coil region" evidence="1">
    <location>
        <begin position="6"/>
        <end position="33"/>
    </location>
</feature>
<dbReference type="AlphaFoldDB" id="A0A0A0BHF3"/>
<dbReference type="InterPro" id="IPR012662">
    <property type="entry name" value="CHP02449"/>
</dbReference>
<gene>
    <name evidence="2" type="ORF">LP43_0981</name>
</gene>
<sequence>MDKNAIQQLEQQVDELLRTSRRLREENMLLRSQQAAWLTERAQLIEKTDVARGRIEKMVSRLKGLDSEL</sequence>
<dbReference type="STRING" id="392484.LP43_0981"/>
<comment type="caution">
    <text evidence="2">The sequence shown here is derived from an EMBL/GenBank/DDBJ whole genome shotgun (WGS) entry which is preliminary data.</text>
</comment>
<accession>A0A0A0BHF3</accession>